<dbReference type="EMBL" id="JAATIS010004040">
    <property type="protein sequence ID" value="KAG2462839.1"/>
    <property type="molecule type" value="Genomic_DNA"/>
</dbReference>
<accession>A0A8X8BQ27</accession>
<dbReference type="Pfam" id="PF09799">
    <property type="entry name" value="Transmemb_17"/>
    <property type="match status" value="1"/>
</dbReference>
<keyword evidence="4 13" id="KW-0812">Transmembrane</keyword>
<feature type="transmembrane region" description="Helical" evidence="13">
    <location>
        <begin position="76"/>
        <end position="99"/>
    </location>
</feature>
<organism evidence="14 15">
    <name type="scientific">Polypterus senegalus</name>
    <name type="common">Senegal bichir</name>
    <dbReference type="NCBI Taxonomy" id="55291"/>
    <lineage>
        <taxon>Eukaryota</taxon>
        <taxon>Metazoa</taxon>
        <taxon>Chordata</taxon>
        <taxon>Craniata</taxon>
        <taxon>Vertebrata</taxon>
        <taxon>Euteleostomi</taxon>
        <taxon>Actinopterygii</taxon>
        <taxon>Polypteriformes</taxon>
        <taxon>Polypteridae</taxon>
        <taxon>Polypterus</taxon>
    </lineage>
</organism>
<feature type="transmembrane region" description="Helical" evidence="13">
    <location>
        <begin position="44"/>
        <end position="64"/>
    </location>
</feature>
<proteinExistence type="predicted"/>
<keyword evidence="3" id="KW-0963">Cytoplasm</keyword>
<evidence type="ECO:0000256" key="5">
    <source>
        <dbReference type="ARBA" id="ARBA00022794"/>
    </source>
</evidence>
<evidence type="ECO:0000256" key="3">
    <source>
        <dbReference type="ARBA" id="ARBA00022490"/>
    </source>
</evidence>
<keyword evidence="15" id="KW-1185">Reference proteome</keyword>
<evidence type="ECO:0000256" key="1">
    <source>
        <dbReference type="ARBA" id="ARBA00004120"/>
    </source>
</evidence>
<evidence type="ECO:0000256" key="9">
    <source>
        <dbReference type="ARBA" id="ARBA00023273"/>
    </source>
</evidence>
<dbReference type="GO" id="GO:0016020">
    <property type="term" value="C:membrane"/>
    <property type="evidence" value="ECO:0007669"/>
    <property type="project" value="UniProtKB-SubCell"/>
</dbReference>
<name>A0A8X8BQ27_POLSE</name>
<evidence type="ECO:0000256" key="4">
    <source>
        <dbReference type="ARBA" id="ARBA00022692"/>
    </source>
</evidence>
<dbReference type="Proteomes" id="UP000886611">
    <property type="component" value="Unassembled WGS sequence"/>
</dbReference>
<keyword evidence="7 13" id="KW-0472">Membrane</keyword>
<feature type="region of interest" description="Disordered" evidence="12">
    <location>
        <begin position="151"/>
        <end position="185"/>
    </location>
</feature>
<evidence type="ECO:0000256" key="10">
    <source>
        <dbReference type="ARBA" id="ARBA00037712"/>
    </source>
</evidence>
<reference evidence="14 15" key="1">
    <citation type="journal article" date="2021" name="Cell">
        <title>Tracing the genetic footprints of vertebrate landing in non-teleost ray-finned fishes.</title>
        <authorList>
            <person name="Bi X."/>
            <person name="Wang K."/>
            <person name="Yang L."/>
            <person name="Pan H."/>
            <person name="Jiang H."/>
            <person name="Wei Q."/>
            <person name="Fang M."/>
            <person name="Yu H."/>
            <person name="Zhu C."/>
            <person name="Cai Y."/>
            <person name="He Y."/>
            <person name="Gan X."/>
            <person name="Zeng H."/>
            <person name="Yu D."/>
            <person name="Zhu Y."/>
            <person name="Jiang H."/>
            <person name="Qiu Q."/>
            <person name="Yang H."/>
            <person name="Zhang Y.E."/>
            <person name="Wang W."/>
            <person name="Zhu M."/>
            <person name="He S."/>
            <person name="Zhang G."/>
        </authorList>
    </citation>
    <scope>NUCLEOTIDE SEQUENCE [LARGE SCALE GENOMIC DNA]</scope>
    <source>
        <strain evidence="14">Bchr_013</strain>
    </source>
</reference>
<feature type="non-terminal residue" evidence="14">
    <location>
        <position position="1"/>
    </location>
</feature>
<evidence type="ECO:0000256" key="13">
    <source>
        <dbReference type="SAM" id="Phobius"/>
    </source>
</evidence>
<comment type="subcellular location">
    <subcellularLocation>
        <location evidence="1">Cytoplasm</location>
        <location evidence="1">Cytoskeleton</location>
        <location evidence="1">Cilium basal body</location>
    </subcellularLocation>
    <subcellularLocation>
        <location evidence="2">Membrane</location>
        <topology evidence="2">Multi-pass membrane protein</topology>
    </subcellularLocation>
</comment>
<sequence>MTKIGKVSLAKRKVGALQHQTLPLYLIVFSSDGSSKGNLTQRSLPLAVSLILTLPCAMMAVYYLLLQTYVLRVEVILNAILLVFCLFEIVLELATLAAFSSRDAQEDQRRACASSRPRGGVRPGYVGGLGYRAWKPSPVGTRGHRQAVPRCRNIPCGPRPMPRRTRGGLVPPPDREGAAPRCLRNPGAQHFRHTRKCWVEEDRRHPDGFRVHSRHFCHTGVCPRGSARKQLEPIRVPI</sequence>
<dbReference type="GO" id="GO:1905515">
    <property type="term" value="P:non-motile cilium assembly"/>
    <property type="evidence" value="ECO:0007669"/>
    <property type="project" value="TreeGrafter"/>
</dbReference>
<evidence type="ECO:0000256" key="8">
    <source>
        <dbReference type="ARBA" id="ARBA00023212"/>
    </source>
</evidence>
<protein>
    <recommendedName>
        <fullName evidence="11">Transmembrane protein 216</fullName>
    </recommendedName>
</protein>
<dbReference type="InterPro" id="IPR019184">
    <property type="entry name" value="Uncharacterised_TM-17"/>
</dbReference>
<evidence type="ECO:0000256" key="12">
    <source>
        <dbReference type="SAM" id="MobiDB-lite"/>
    </source>
</evidence>
<keyword evidence="5" id="KW-0970">Cilium biogenesis/degradation</keyword>
<dbReference type="GO" id="GO:0035869">
    <property type="term" value="C:ciliary transition zone"/>
    <property type="evidence" value="ECO:0007669"/>
    <property type="project" value="TreeGrafter"/>
</dbReference>
<evidence type="ECO:0000313" key="15">
    <source>
        <dbReference type="Proteomes" id="UP000886611"/>
    </source>
</evidence>
<feature type="non-terminal residue" evidence="14">
    <location>
        <position position="238"/>
    </location>
</feature>
<dbReference type="PANTHER" id="PTHR13531">
    <property type="entry name" value="GEO07735P1-RELATED-RELATED"/>
    <property type="match status" value="1"/>
</dbReference>
<evidence type="ECO:0000256" key="2">
    <source>
        <dbReference type="ARBA" id="ARBA00004141"/>
    </source>
</evidence>
<gene>
    <name evidence="14" type="primary">Tmem216</name>
    <name evidence="14" type="ORF">GTO96_0000665</name>
</gene>
<comment type="function">
    <text evidence="10">Part of the tectonic-like complex which is required for tissue-specific ciliogenesis and may regulate ciliary membrane composition.</text>
</comment>
<evidence type="ECO:0000256" key="11">
    <source>
        <dbReference type="ARBA" id="ARBA00039543"/>
    </source>
</evidence>
<keyword evidence="8" id="KW-0206">Cytoskeleton</keyword>
<dbReference type="AlphaFoldDB" id="A0A8X8BQ27"/>
<dbReference type="PANTHER" id="PTHR13531:SF5">
    <property type="entry name" value="TRANSMEMBRANE PROTEIN 216"/>
    <property type="match status" value="1"/>
</dbReference>
<keyword evidence="9" id="KW-0966">Cell projection</keyword>
<keyword evidence="6 13" id="KW-1133">Transmembrane helix</keyword>
<evidence type="ECO:0000256" key="7">
    <source>
        <dbReference type="ARBA" id="ARBA00023136"/>
    </source>
</evidence>
<comment type="caution">
    <text evidence="14">The sequence shown here is derived from an EMBL/GenBank/DDBJ whole genome shotgun (WGS) entry which is preliminary data.</text>
</comment>
<evidence type="ECO:0000313" key="14">
    <source>
        <dbReference type="EMBL" id="KAG2462839.1"/>
    </source>
</evidence>
<evidence type="ECO:0000256" key="6">
    <source>
        <dbReference type="ARBA" id="ARBA00022989"/>
    </source>
</evidence>